<keyword evidence="2" id="KW-1185">Reference proteome</keyword>
<dbReference type="Proteomes" id="UP001628124">
    <property type="component" value="Unassembled WGS sequence"/>
</dbReference>
<name>A0ABP9TX13_9RICK</name>
<comment type="caution">
    <text evidence="1">The sequence shown here is derived from an EMBL/GenBank/DDBJ whole genome shotgun (WGS) entry which is preliminary data.</text>
</comment>
<accession>A0ABP9TX13</accession>
<gene>
    <name evidence="1" type="ORF">KNCP2_01880</name>
</gene>
<sequence>MIEDIKNIIHNNITRETLNYLNKNLGRFIVNNTSIANDEMLVQGADNTDIH</sequence>
<proteinExistence type="predicted"/>
<reference evidence="1 2" key="1">
    <citation type="journal article" date="2024" name="Microbiol. Immunol.">
        <title>Discovery of a novel spotted fever group Rickettsia, 'Candidatus Rickettsia kedanie,' in unfed larval chigger mites, Leptotrombidium scutellare.</title>
        <authorList>
            <person name="Ogawa M."/>
            <person name="Matsutani M."/>
            <person name="Katayama T."/>
            <person name="Takada N."/>
            <person name="Noda S."/>
            <person name="Takahashi M."/>
            <person name="Kageyama D."/>
            <person name="Hanaoka N."/>
            <person name="Ebihara H."/>
        </authorList>
    </citation>
    <scope>NUCLEOTIDE SEQUENCE [LARGE SCALE GENOMIC DNA]</scope>
    <source>
        <strain evidence="1 2">KNCP2-13</strain>
    </source>
</reference>
<evidence type="ECO:0000313" key="1">
    <source>
        <dbReference type="EMBL" id="GAA5251900.1"/>
    </source>
</evidence>
<dbReference type="EMBL" id="BAABMM010000009">
    <property type="protein sequence ID" value="GAA5251900.1"/>
    <property type="molecule type" value="Genomic_DNA"/>
</dbReference>
<evidence type="ECO:0000313" key="2">
    <source>
        <dbReference type="Proteomes" id="UP001628124"/>
    </source>
</evidence>
<organism evidence="1 2">
    <name type="scientific">Candidatus Rickettsia kedanie</name>
    <dbReference type="NCBI Taxonomy" id="3115352"/>
    <lineage>
        <taxon>Bacteria</taxon>
        <taxon>Pseudomonadati</taxon>
        <taxon>Pseudomonadota</taxon>
        <taxon>Alphaproteobacteria</taxon>
        <taxon>Rickettsiales</taxon>
        <taxon>Rickettsiaceae</taxon>
        <taxon>Rickettsieae</taxon>
        <taxon>Rickettsia</taxon>
        <taxon>spotted fever group</taxon>
    </lineage>
</organism>
<protein>
    <submittedName>
        <fullName evidence="1">Uncharacterized protein</fullName>
    </submittedName>
</protein>